<dbReference type="Proteomes" id="UP001596160">
    <property type="component" value="Unassembled WGS sequence"/>
</dbReference>
<feature type="domain" description="Low molecular weight protein antigen 6 PH" evidence="2">
    <location>
        <begin position="69"/>
        <end position="127"/>
    </location>
</feature>
<gene>
    <name evidence="3" type="ORF">ACFPRH_17595</name>
</gene>
<organism evidence="3 4">
    <name type="scientific">Streptomyces amakusaensis</name>
    <dbReference type="NCBI Taxonomy" id="67271"/>
    <lineage>
        <taxon>Bacteria</taxon>
        <taxon>Bacillati</taxon>
        <taxon>Actinomycetota</taxon>
        <taxon>Actinomycetes</taxon>
        <taxon>Kitasatosporales</taxon>
        <taxon>Streptomycetaceae</taxon>
        <taxon>Streptomyces</taxon>
    </lineage>
</organism>
<keyword evidence="1" id="KW-1133">Transmembrane helix</keyword>
<accession>A0ABW0AM50</accession>
<evidence type="ECO:0000256" key="1">
    <source>
        <dbReference type="SAM" id="Phobius"/>
    </source>
</evidence>
<evidence type="ECO:0000313" key="3">
    <source>
        <dbReference type="EMBL" id="MFC5153549.1"/>
    </source>
</evidence>
<keyword evidence="4" id="KW-1185">Reference proteome</keyword>
<keyword evidence="1" id="KW-0812">Transmembrane</keyword>
<name>A0ABW0AM50_9ACTN</name>
<dbReference type="Pfam" id="PF10756">
    <property type="entry name" value="bPH_6"/>
    <property type="match status" value="1"/>
</dbReference>
<reference evidence="4" key="1">
    <citation type="journal article" date="2019" name="Int. J. Syst. Evol. Microbiol.">
        <title>The Global Catalogue of Microorganisms (GCM) 10K type strain sequencing project: providing services to taxonomists for standard genome sequencing and annotation.</title>
        <authorList>
            <consortium name="The Broad Institute Genomics Platform"/>
            <consortium name="The Broad Institute Genome Sequencing Center for Infectious Disease"/>
            <person name="Wu L."/>
            <person name="Ma J."/>
        </authorList>
    </citation>
    <scope>NUCLEOTIDE SEQUENCE [LARGE SCALE GENOMIC DNA]</scope>
    <source>
        <strain evidence="4">PCU 266</strain>
    </source>
</reference>
<evidence type="ECO:0000259" key="2">
    <source>
        <dbReference type="Pfam" id="PF10756"/>
    </source>
</evidence>
<keyword evidence="1" id="KW-0472">Membrane</keyword>
<proteinExistence type="predicted"/>
<sequence>MGQESPPREYRLKAGRMWLALVWVSAPCIGVLVALLGDDDVPTWLKLLVAAFFLGLVGRLRFALRRGGTFADARGIEVRGYFRRTRFSWAQIQDIRARPNPAADRNRLAPAYFADVHHHNGKRTRLPWLDSAHVDVSREVAALRTLWERNRGTS</sequence>
<dbReference type="RefSeq" id="WP_344479500.1">
    <property type="nucleotide sequence ID" value="NZ_BAAASB010000012.1"/>
</dbReference>
<dbReference type="EMBL" id="JBHSKP010000010">
    <property type="protein sequence ID" value="MFC5153549.1"/>
    <property type="molecule type" value="Genomic_DNA"/>
</dbReference>
<comment type="caution">
    <text evidence="3">The sequence shown here is derived from an EMBL/GenBank/DDBJ whole genome shotgun (WGS) entry which is preliminary data.</text>
</comment>
<feature type="transmembrane region" description="Helical" evidence="1">
    <location>
        <begin position="43"/>
        <end position="64"/>
    </location>
</feature>
<evidence type="ECO:0000313" key="4">
    <source>
        <dbReference type="Proteomes" id="UP001596160"/>
    </source>
</evidence>
<dbReference type="InterPro" id="IPR019692">
    <property type="entry name" value="CFP-6_PH"/>
</dbReference>
<feature type="transmembrane region" description="Helical" evidence="1">
    <location>
        <begin position="18"/>
        <end position="37"/>
    </location>
</feature>
<protein>
    <submittedName>
        <fullName evidence="3">PH domain-containing protein</fullName>
    </submittedName>
</protein>